<dbReference type="AlphaFoldDB" id="A0A1Q9DA33"/>
<accession>A0A1Q9DA33</accession>
<comment type="caution">
    <text evidence="2">The sequence shown here is derived from an EMBL/GenBank/DDBJ whole genome shotgun (WGS) entry which is preliminary data.</text>
</comment>
<protein>
    <submittedName>
        <fullName evidence="2">Uncharacterized protein</fullName>
    </submittedName>
</protein>
<gene>
    <name evidence="2" type="ORF">AK812_SmicGene26236</name>
</gene>
<dbReference type="EMBL" id="LSRX01000639">
    <property type="protein sequence ID" value="OLP92000.1"/>
    <property type="molecule type" value="Genomic_DNA"/>
</dbReference>
<proteinExistence type="predicted"/>
<reference evidence="2 3" key="1">
    <citation type="submission" date="2016-02" db="EMBL/GenBank/DDBJ databases">
        <title>Genome analysis of coral dinoflagellate symbionts highlights evolutionary adaptations to a symbiotic lifestyle.</title>
        <authorList>
            <person name="Aranda M."/>
            <person name="Li Y."/>
            <person name="Liew Y.J."/>
            <person name="Baumgarten S."/>
            <person name="Simakov O."/>
            <person name="Wilson M."/>
            <person name="Piel J."/>
            <person name="Ashoor H."/>
            <person name="Bougouffa S."/>
            <person name="Bajic V.B."/>
            <person name="Ryu T."/>
            <person name="Ravasi T."/>
            <person name="Bayer T."/>
            <person name="Micklem G."/>
            <person name="Kim H."/>
            <person name="Bhak J."/>
            <person name="Lajeunesse T.C."/>
            <person name="Voolstra C.R."/>
        </authorList>
    </citation>
    <scope>NUCLEOTIDE SEQUENCE [LARGE SCALE GENOMIC DNA]</scope>
    <source>
        <strain evidence="2 3">CCMP2467</strain>
    </source>
</reference>
<keyword evidence="3" id="KW-1185">Reference proteome</keyword>
<evidence type="ECO:0000313" key="3">
    <source>
        <dbReference type="Proteomes" id="UP000186817"/>
    </source>
</evidence>
<evidence type="ECO:0000313" key="2">
    <source>
        <dbReference type="EMBL" id="OLP92000.1"/>
    </source>
</evidence>
<name>A0A1Q9DA33_SYMMI</name>
<feature type="compositionally biased region" description="Low complexity" evidence="1">
    <location>
        <begin position="76"/>
        <end position="86"/>
    </location>
</feature>
<feature type="region of interest" description="Disordered" evidence="1">
    <location>
        <begin position="60"/>
        <end position="92"/>
    </location>
</feature>
<sequence>MCGARDVARTPQQTALEYLRELDELLEDELIEEEFHKLQLQRILNGAGVADREALAALAASPPSPEVLKTAEESPEASGEVSAEASAEAKRRAAEQLRELDELLEDELIEEEALAPVVDRASGF</sequence>
<dbReference type="Proteomes" id="UP000186817">
    <property type="component" value="Unassembled WGS sequence"/>
</dbReference>
<evidence type="ECO:0000256" key="1">
    <source>
        <dbReference type="SAM" id="MobiDB-lite"/>
    </source>
</evidence>
<organism evidence="2 3">
    <name type="scientific">Symbiodinium microadriaticum</name>
    <name type="common">Dinoflagellate</name>
    <name type="synonym">Zooxanthella microadriatica</name>
    <dbReference type="NCBI Taxonomy" id="2951"/>
    <lineage>
        <taxon>Eukaryota</taxon>
        <taxon>Sar</taxon>
        <taxon>Alveolata</taxon>
        <taxon>Dinophyceae</taxon>
        <taxon>Suessiales</taxon>
        <taxon>Symbiodiniaceae</taxon>
        <taxon>Symbiodinium</taxon>
    </lineage>
</organism>